<reference evidence="5 6" key="1">
    <citation type="journal article" date="2019" name="Int. J. Syst. Evol. Microbiol.">
        <title>The Global Catalogue of Microorganisms (GCM) 10K type strain sequencing project: providing services to taxonomists for standard genome sequencing and annotation.</title>
        <authorList>
            <consortium name="The Broad Institute Genomics Platform"/>
            <consortium name="The Broad Institute Genome Sequencing Center for Infectious Disease"/>
            <person name="Wu L."/>
            <person name="Ma J."/>
        </authorList>
    </citation>
    <scope>NUCLEOTIDE SEQUENCE [LARGE SCALE GENOMIC DNA]</scope>
    <source>
        <strain evidence="5 6">JCM 30072</strain>
    </source>
</reference>
<protein>
    <submittedName>
        <fullName evidence="5">Globin-coupled sensor protein</fullName>
    </submittedName>
</protein>
<dbReference type="SUPFAM" id="SSF46458">
    <property type="entry name" value="Globin-like"/>
    <property type="match status" value="1"/>
</dbReference>
<dbReference type="SUPFAM" id="SSF58104">
    <property type="entry name" value="Methyl-accepting chemotaxis protein (MCP) signaling domain"/>
    <property type="match status" value="1"/>
</dbReference>
<evidence type="ECO:0000256" key="3">
    <source>
        <dbReference type="PROSITE-ProRule" id="PRU00284"/>
    </source>
</evidence>
<evidence type="ECO:0000256" key="2">
    <source>
        <dbReference type="ARBA" id="ARBA00029447"/>
    </source>
</evidence>
<organism evidence="5 6">
    <name type="scientific">Halovenus salina</name>
    <dbReference type="NCBI Taxonomy" id="1510225"/>
    <lineage>
        <taxon>Archaea</taxon>
        <taxon>Methanobacteriati</taxon>
        <taxon>Methanobacteriota</taxon>
        <taxon>Stenosarchaea group</taxon>
        <taxon>Halobacteria</taxon>
        <taxon>Halobacteriales</taxon>
        <taxon>Haloarculaceae</taxon>
        <taxon>Halovenus</taxon>
    </lineage>
</organism>
<dbReference type="SMART" id="SM00283">
    <property type="entry name" value="MA"/>
    <property type="match status" value="1"/>
</dbReference>
<dbReference type="InterPro" id="IPR009050">
    <property type="entry name" value="Globin-like_sf"/>
</dbReference>
<dbReference type="InterPro" id="IPR012292">
    <property type="entry name" value="Globin/Proto"/>
</dbReference>
<dbReference type="CDD" id="cd11386">
    <property type="entry name" value="MCP_signal"/>
    <property type="match status" value="1"/>
</dbReference>
<evidence type="ECO:0000259" key="4">
    <source>
        <dbReference type="PROSITE" id="PS50111"/>
    </source>
</evidence>
<evidence type="ECO:0000313" key="6">
    <source>
        <dbReference type="Proteomes" id="UP001596445"/>
    </source>
</evidence>
<dbReference type="PROSITE" id="PS50111">
    <property type="entry name" value="CHEMOTAXIS_TRANSDUC_2"/>
    <property type="match status" value="1"/>
</dbReference>
<comment type="caution">
    <text evidence="5">The sequence shown here is derived from an EMBL/GenBank/DDBJ whole genome shotgun (WGS) entry which is preliminary data.</text>
</comment>
<dbReference type="Pfam" id="PF11563">
    <property type="entry name" value="Protoglobin"/>
    <property type="match status" value="1"/>
</dbReference>
<feature type="domain" description="Methyl-accepting transducer" evidence="4">
    <location>
        <begin position="240"/>
        <end position="476"/>
    </location>
</feature>
<dbReference type="InterPro" id="IPR004089">
    <property type="entry name" value="MCPsignal_dom"/>
</dbReference>
<name>A0ABD5VV05_9EURY</name>
<dbReference type="CDD" id="cd01068">
    <property type="entry name" value="globin_sensor"/>
    <property type="match status" value="1"/>
</dbReference>
<dbReference type="RefSeq" id="WP_382183901.1">
    <property type="nucleotide sequence ID" value="NZ_JBHSZI010000001.1"/>
</dbReference>
<dbReference type="GO" id="GO:0007165">
    <property type="term" value="P:signal transduction"/>
    <property type="evidence" value="ECO:0007669"/>
    <property type="project" value="UniProtKB-KW"/>
</dbReference>
<dbReference type="AlphaFoldDB" id="A0ABD5VV05"/>
<dbReference type="PRINTS" id="PR00260">
    <property type="entry name" value="CHEMTRNSDUCR"/>
</dbReference>
<evidence type="ECO:0000313" key="5">
    <source>
        <dbReference type="EMBL" id="MFC7057163.1"/>
    </source>
</evidence>
<dbReference type="PANTHER" id="PTHR32089">
    <property type="entry name" value="METHYL-ACCEPTING CHEMOTAXIS PROTEIN MCPB"/>
    <property type="match status" value="1"/>
</dbReference>
<evidence type="ECO:0000256" key="1">
    <source>
        <dbReference type="ARBA" id="ARBA00023224"/>
    </source>
</evidence>
<gene>
    <name evidence="5" type="ORF">ACFQQG_01965</name>
</gene>
<dbReference type="InterPro" id="IPR039379">
    <property type="entry name" value="Protoglobin_sensor_dom"/>
</dbReference>
<dbReference type="InterPro" id="IPR004090">
    <property type="entry name" value="Chemotax_Me-accpt_rcpt"/>
</dbReference>
<dbReference type="EMBL" id="JBHSZI010000001">
    <property type="protein sequence ID" value="MFC7057163.1"/>
    <property type="molecule type" value="Genomic_DNA"/>
</dbReference>
<accession>A0ABD5VV05</accession>
<dbReference type="Proteomes" id="UP001596445">
    <property type="component" value="Unassembled WGS sequence"/>
</dbReference>
<dbReference type="Gene3D" id="1.10.490.10">
    <property type="entry name" value="Globins"/>
    <property type="match status" value="1"/>
</dbReference>
<comment type="similarity">
    <text evidence="2">Belongs to the methyl-accepting chemotaxis (MCP) protein family.</text>
</comment>
<sequence length="519" mass="57191">MQLQPIMKAPERVFGEGQLNSRIDTYDLVSEIGIDEEEIAWRKDFIGFSAADADRLTQYRDAFDEHAEQVADDFYQNITQYDETTEVMGRSGKNVEQLKRTQSAYLRTLVQGEYDMQYFRDRARIGKLHDMLDMPMKQYIGQYGVYYDLILPLVCDRLKESLVDEIGNSETEITDDPTGEALERTVGREVDEAMHDILAILRLINLDMQVATDTYIHSYSQNLTRELQRQQDVSNTVKDACEQLQTAANDIAASTEEISDLARSQVGAVEDASGEVGDMSATVEEIASTAEQVAATSRHAETLADDGREVATDAIEMMRRIDGSAEKVATDIDTLQQRIEEIDEIVDIINDIADQTNMLALNASIEAARAGEAGDGFAVVAEEVKSLAEQSQQHASEIEALVDGIKKDTAEAVTSLEETTQQVEQGIDQVTTAMETLQEIAENVQEASEGIQEVSSATDDQAAGAEQLASMVDQLVEQSAQVADEIEDVAAANEQQATQINEITETVDRLADGELASDV</sequence>
<keyword evidence="6" id="KW-1185">Reference proteome</keyword>
<proteinExistence type="inferred from homology"/>
<dbReference type="InterPro" id="IPR044398">
    <property type="entry name" value="Globin-sensor_dom"/>
</dbReference>
<dbReference type="Pfam" id="PF00015">
    <property type="entry name" value="MCPsignal"/>
    <property type="match status" value="1"/>
</dbReference>
<dbReference type="PANTHER" id="PTHR32089:SF112">
    <property type="entry name" value="LYSOZYME-LIKE PROTEIN-RELATED"/>
    <property type="match status" value="1"/>
</dbReference>
<keyword evidence="1 3" id="KW-0807">Transducer</keyword>
<dbReference type="Gene3D" id="1.10.287.950">
    <property type="entry name" value="Methyl-accepting chemotaxis protein"/>
    <property type="match status" value="1"/>
</dbReference>